<gene>
    <name evidence="7 8" type="primary">rplJ</name>
    <name evidence="8" type="ORF">PQJ61_15520</name>
</gene>
<dbReference type="HAMAP" id="MF_00362">
    <property type="entry name" value="Ribosomal_uL10"/>
    <property type="match status" value="1"/>
</dbReference>
<sequence>MSDYTVKIQPEKVEAINALKADFEGVDNFIFTDYRGLTVEQITELRSKLRETGASYKVVKNRFAKIALEELEKPEVGDMLVGPTAVVISGEEAGAAAKELFAFAKDAPVEIKGGIIGGDVFDNKEMEAYSKLPSKTELIAKLMGTMNAPVQNLVYILNAVPEKFVRTLKAYADSKED</sequence>
<evidence type="ECO:0000256" key="6">
    <source>
        <dbReference type="ARBA" id="ARBA00035202"/>
    </source>
</evidence>
<dbReference type="PROSITE" id="PS01109">
    <property type="entry name" value="RIBOSOMAL_L10"/>
    <property type="match status" value="1"/>
</dbReference>
<name>A0AAJ1IHR1_9SPIO</name>
<evidence type="ECO:0000313" key="9">
    <source>
        <dbReference type="Proteomes" id="UP001221217"/>
    </source>
</evidence>
<evidence type="ECO:0000256" key="4">
    <source>
        <dbReference type="ARBA" id="ARBA00022980"/>
    </source>
</evidence>
<dbReference type="SUPFAM" id="SSF160369">
    <property type="entry name" value="Ribosomal protein L10-like"/>
    <property type="match status" value="1"/>
</dbReference>
<dbReference type="GO" id="GO:0006412">
    <property type="term" value="P:translation"/>
    <property type="evidence" value="ECO:0007669"/>
    <property type="project" value="UniProtKB-UniRule"/>
</dbReference>
<comment type="function">
    <text evidence="1 7">Forms part of the ribosomal stalk, playing a central role in the interaction of the ribosome with GTP-bound translation factors.</text>
</comment>
<dbReference type="PANTHER" id="PTHR11560">
    <property type="entry name" value="39S RIBOSOMAL PROTEIN L10, MITOCHONDRIAL"/>
    <property type="match status" value="1"/>
</dbReference>
<dbReference type="GO" id="GO:0003735">
    <property type="term" value="F:structural constituent of ribosome"/>
    <property type="evidence" value="ECO:0007669"/>
    <property type="project" value="InterPro"/>
</dbReference>
<protein>
    <recommendedName>
        <fullName evidence="6 7">Large ribosomal subunit protein uL10</fullName>
    </recommendedName>
</protein>
<dbReference type="Gene3D" id="6.10.250.290">
    <property type="match status" value="1"/>
</dbReference>
<dbReference type="Proteomes" id="UP001221217">
    <property type="component" value="Unassembled WGS sequence"/>
</dbReference>
<comment type="similarity">
    <text evidence="2 7">Belongs to the universal ribosomal protein uL10 family.</text>
</comment>
<dbReference type="Gene3D" id="3.30.70.1730">
    <property type="match status" value="1"/>
</dbReference>
<evidence type="ECO:0000313" key="8">
    <source>
        <dbReference type="EMBL" id="MDC7228173.1"/>
    </source>
</evidence>
<evidence type="ECO:0000256" key="1">
    <source>
        <dbReference type="ARBA" id="ARBA00002633"/>
    </source>
</evidence>
<evidence type="ECO:0000256" key="2">
    <source>
        <dbReference type="ARBA" id="ARBA00008889"/>
    </source>
</evidence>
<dbReference type="InterPro" id="IPR022973">
    <property type="entry name" value="Ribosomal_uL10_bac"/>
</dbReference>
<evidence type="ECO:0000256" key="7">
    <source>
        <dbReference type="HAMAP-Rule" id="MF_00362"/>
    </source>
</evidence>
<evidence type="ECO:0000256" key="5">
    <source>
        <dbReference type="ARBA" id="ARBA00023274"/>
    </source>
</evidence>
<keyword evidence="3 7" id="KW-0699">rRNA-binding</keyword>
<dbReference type="InterPro" id="IPR001790">
    <property type="entry name" value="Ribosomal_uL10"/>
</dbReference>
<dbReference type="GO" id="GO:0015934">
    <property type="term" value="C:large ribosomal subunit"/>
    <property type="evidence" value="ECO:0007669"/>
    <property type="project" value="InterPro"/>
</dbReference>
<dbReference type="Pfam" id="PF00466">
    <property type="entry name" value="Ribosomal_L10"/>
    <property type="match status" value="1"/>
</dbReference>
<comment type="caution">
    <text evidence="8">The sequence shown here is derived from an EMBL/GenBank/DDBJ whole genome shotgun (WGS) entry which is preliminary data.</text>
</comment>
<dbReference type="CDD" id="cd05797">
    <property type="entry name" value="Ribosomal_L10"/>
    <property type="match status" value="1"/>
</dbReference>
<dbReference type="EMBL" id="JAQQAL010000041">
    <property type="protein sequence ID" value="MDC7228173.1"/>
    <property type="molecule type" value="Genomic_DNA"/>
</dbReference>
<dbReference type="InterPro" id="IPR002363">
    <property type="entry name" value="Ribosomal_uL10_CS_bac"/>
</dbReference>
<organism evidence="8 9">
    <name type="scientific">Candidatus Thalassospirochaeta sargassi</name>
    <dbReference type="NCBI Taxonomy" id="3119039"/>
    <lineage>
        <taxon>Bacteria</taxon>
        <taxon>Pseudomonadati</taxon>
        <taxon>Spirochaetota</taxon>
        <taxon>Spirochaetia</taxon>
        <taxon>Spirochaetales</taxon>
        <taxon>Spirochaetaceae</taxon>
        <taxon>Candidatus Thalassospirochaeta</taxon>
    </lineage>
</organism>
<keyword evidence="7" id="KW-0694">RNA-binding</keyword>
<accession>A0AAJ1IHR1</accession>
<evidence type="ECO:0000256" key="3">
    <source>
        <dbReference type="ARBA" id="ARBA00022730"/>
    </source>
</evidence>
<dbReference type="AlphaFoldDB" id="A0AAJ1IHR1"/>
<dbReference type="NCBIfam" id="NF000955">
    <property type="entry name" value="PRK00099.1-1"/>
    <property type="match status" value="1"/>
</dbReference>
<dbReference type="InterPro" id="IPR043141">
    <property type="entry name" value="Ribosomal_uL10-like_sf"/>
</dbReference>
<keyword evidence="5 7" id="KW-0687">Ribonucleoprotein</keyword>
<dbReference type="GO" id="GO:0070180">
    <property type="term" value="F:large ribosomal subunit rRNA binding"/>
    <property type="evidence" value="ECO:0007669"/>
    <property type="project" value="UniProtKB-UniRule"/>
</dbReference>
<dbReference type="InterPro" id="IPR047865">
    <property type="entry name" value="Ribosomal_uL10_bac_type"/>
</dbReference>
<proteinExistence type="inferred from homology"/>
<keyword evidence="4 7" id="KW-0689">Ribosomal protein</keyword>
<reference evidence="8 9" key="1">
    <citation type="submission" date="2022-12" db="EMBL/GenBank/DDBJ databases">
        <title>Metagenome assembled genome from gulf of manar.</title>
        <authorList>
            <person name="Kohli P."/>
            <person name="Pk S."/>
            <person name="Venkata Ramana C."/>
            <person name="Sasikala C."/>
        </authorList>
    </citation>
    <scope>NUCLEOTIDE SEQUENCE [LARGE SCALE GENOMIC DNA]</scope>
    <source>
        <strain evidence="8">JB008</strain>
    </source>
</reference>
<comment type="subunit">
    <text evidence="7">Part of the ribosomal stalk of the 50S ribosomal subunit. The N-terminus interacts with L11 and the large rRNA to form the base of the stalk. The C-terminus forms an elongated spine to which L12 dimers bind in a sequential fashion forming a multimeric L10(L12)X complex.</text>
</comment>